<protein>
    <recommendedName>
        <fullName evidence="2">Nudix hydrolase domain-containing protein</fullName>
    </recommendedName>
</protein>
<dbReference type="Gene3D" id="3.90.79.10">
    <property type="entry name" value="Nucleoside Triphosphate Pyrophosphohydrolase"/>
    <property type="match status" value="1"/>
</dbReference>
<evidence type="ECO:0000313" key="3">
    <source>
        <dbReference type="EMBL" id="ORY67346.1"/>
    </source>
</evidence>
<dbReference type="SUPFAM" id="SSF55811">
    <property type="entry name" value="Nudix"/>
    <property type="match status" value="1"/>
</dbReference>
<gene>
    <name evidence="3" type="ORF">BCR38DRAFT_482966</name>
</gene>
<dbReference type="GeneID" id="63779777"/>
<organism evidence="3 4">
    <name type="scientific">Pseudomassariella vexata</name>
    <dbReference type="NCBI Taxonomy" id="1141098"/>
    <lineage>
        <taxon>Eukaryota</taxon>
        <taxon>Fungi</taxon>
        <taxon>Dikarya</taxon>
        <taxon>Ascomycota</taxon>
        <taxon>Pezizomycotina</taxon>
        <taxon>Sordariomycetes</taxon>
        <taxon>Xylariomycetidae</taxon>
        <taxon>Amphisphaeriales</taxon>
        <taxon>Pseudomassariaceae</taxon>
        <taxon>Pseudomassariella</taxon>
    </lineage>
</organism>
<dbReference type="PANTHER" id="PTHR21340">
    <property type="entry name" value="DIADENOSINE 5,5-P1,P4-TETRAPHOSPHATE PYROPHOSPHOHYDROLASE MUTT"/>
    <property type="match status" value="1"/>
</dbReference>
<accession>A0A1Y2E7T4</accession>
<dbReference type="OrthoDB" id="10259236at2759"/>
<evidence type="ECO:0000259" key="2">
    <source>
        <dbReference type="PROSITE" id="PS51462"/>
    </source>
</evidence>
<dbReference type="AlphaFoldDB" id="A0A1Y2E7T4"/>
<dbReference type="Proteomes" id="UP000193689">
    <property type="component" value="Unassembled WGS sequence"/>
</dbReference>
<reference evidence="3 4" key="1">
    <citation type="submission" date="2016-07" db="EMBL/GenBank/DDBJ databases">
        <title>Pervasive Adenine N6-methylation of Active Genes in Fungi.</title>
        <authorList>
            <consortium name="DOE Joint Genome Institute"/>
            <person name="Mondo S.J."/>
            <person name="Dannebaum R.O."/>
            <person name="Kuo R.C."/>
            <person name="Labutti K."/>
            <person name="Haridas S."/>
            <person name="Kuo A."/>
            <person name="Salamov A."/>
            <person name="Ahrendt S.R."/>
            <person name="Lipzen A."/>
            <person name="Sullivan W."/>
            <person name="Andreopoulos W.B."/>
            <person name="Clum A."/>
            <person name="Lindquist E."/>
            <person name="Daum C."/>
            <person name="Ramamoorthy G.K."/>
            <person name="Gryganskyi A."/>
            <person name="Culley D."/>
            <person name="Magnuson J.K."/>
            <person name="James T.Y."/>
            <person name="O'Malley M.A."/>
            <person name="Stajich J.E."/>
            <person name="Spatafora J.W."/>
            <person name="Visel A."/>
            <person name="Grigoriev I.V."/>
        </authorList>
    </citation>
    <scope>NUCLEOTIDE SEQUENCE [LARGE SCALE GENOMIC DNA]</scope>
    <source>
        <strain evidence="3 4">CBS 129021</strain>
    </source>
</reference>
<dbReference type="Pfam" id="PF00293">
    <property type="entry name" value="NUDIX"/>
    <property type="match status" value="1"/>
</dbReference>
<dbReference type="GO" id="GO:0004081">
    <property type="term" value="F:bis(5'-nucleosyl)-tetraphosphatase (asymmetrical) activity"/>
    <property type="evidence" value="ECO:0007669"/>
    <property type="project" value="TreeGrafter"/>
</dbReference>
<name>A0A1Y2E7T4_9PEZI</name>
<dbReference type="CDD" id="cd02883">
    <property type="entry name" value="NUDIX_Hydrolase"/>
    <property type="match status" value="1"/>
</dbReference>
<dbReference type="PANTHER" id="PTHR21340:SF0">
    <property type="entry name" value="BIS(5'-NUCLEOSYL)-TETRAPHOSPHATASE [ASYMMETRICAL]"/>
    <property type="match status" value="1"/>
</dbReference>
<dbReference type="GO" id="GO:0006754">
    <property type="term" value="P:ATP biosynthetic process"/>
    <property type="evidence" value="ECO:0007669"/>
    <property type="project" value="TreeGrafter"/>
</dbReference>
<dbReference type="EMBL" id="MCFJ01000004">
    <property type="protein sequence ID" value="ORY67346.1"/>
    <property type="molecule type" value="Genomic_DNA"/>
</dbReference>
<feature type="domain" description="Nudix hydrolase" evidence="2">
    <location>
        <begin position="97"/>
        <end position="285"/>
    </location>
</feature>
<keyword evidence="1" id="KW-0378">Hydrolase</keyword>
<keyword evidence="4" id="KW-1185">Reference proteome</keyword>
<dbReference type="InterPro" id="IPR051325">
    <property type="entry name" value="Nudix_hydrolase_domain"/>
</dbReference>
<comment type="caution">
    <text evidence="3">The sequence shown here is derived from an EMBL/GenBank/DDBJ whole genome shotgun (WGS) entry which is preliminary data.</text>
</comment>
<dbReference type="InterPro" id="IPR000086">
    <property type="entry name" value="NUDIX_hydrolase_dom"/>
</dbReference>
<dbReference type="RefSeq" id="XP_040717970.1">
    <property type="nucleotide sequence ID" value="XM_040863565.1"/>
</dbReference>
<sequence length="300" mass="34370">MAIQAAAILGDSKATLIPNVLESGTKPASPEVRRRKFETAYFPEIVAAADKALEAFDQVRQDVVRLLHRPWGKREVSWTDAEWDRLERQSQRYNTQALMISCGTVTIDKASSRDRRILLIWNKRIGAWQLPKGRRNIDEDFAVAALRETKEETGVEVRPLYLRFGTRFTIPTNSRGLEDGEVAQRLRKRPFKTGGGGDGGCDNGIMDVLNRDMFYSSEYPDPATGAMRHIYWYAAKPDQSTTCTRDLMGQEDLLKMEMRWFPAPEAVYRLKMSVEKEAVALAVYYAEQMSEEEWRYSQQL</sequence>
<proteinExistence type="predicted"/>
<evidence type="ECO:0000256" key="1">
    <source>
        <dbReference type="ARBA" id="ARBA00022801"/>
    </source>
</evidence>
<dbReference type="InterPro" id="IPR020084">
    <property type="entry name" value="NUDIX_hydrolase_CS"/>
</dbReference>
<dbReference type="GO" id="GO:0006167">
    <property type="term" value="P:AMP biosynthetic process"/>
    <property type="evidence" value="ECO:0007669"/>
    <property type="project" value="TreeGrafter"/>
</dbReference>
<dbReference type="PROSITE" id="PS51462">
    <property type="entry name" value="NUDIX"/>
    <property type="match status" value="1"/>
</dbReference>
<dbReference type="InterPro" id="IPR015797">
    <property type="entry name" value="NUDIX_hydrolase-like_dom_sf"/>
</dbReference>
<evidence type="ECO:0000313" key="4">
    <source>
        <dbReference type="Proteomes" id="UP000193689"/>
    </source>
</evidence>
<dbReference type="InParanoid" id="A0A1Y2E7T4"/>
<dbReference type="PROSITE" id="PS00893">
    <property type="entry name" value="NUDIX_BOX"/>
    <property type="match status" value="1"/>
</dbReference>